<proteinExistence type="inferred from homology"/>
<keyword evidence="22" id="KW-1185">Reference proteome</keyword>
<evidence type="ECO:0000256" key="7">
    <source>
        <dbReference type="ARBA" id="ARBA00022840"/>
    </source>
</evidence>
<dbReference type="AlphaFoldDB" id="A0A1G9B0W0"/>
<comment type="catalytic activity">
    <reaction evidence="11 19">
        <text>[ThiS sulfur-carrier protein]-C-terminal Gly-Gly-AMP + S-sulfanyl-L-cysteinyl-[cysteine desulfurase] + AH2 = [ThiS sulfur-carrier protein]-C-terminal-Gly-aminoethanethioate + L-cysteinyl-[cysteine desulfurase] + A + AMP + 2 H(+)</text>
        <dbReference type="Rhea" id="RHEA:43340"/>
        <dbReference type="Rhea" id="RHEA-COMP:12157"/>
        <dbReference type="Rhea" id="RHEA-COMP:12158"/>
        <dbReference type="Rhea" id="RHEA-COMP:12910"/>
        <dbReference type="Rhea" id="RHEA-COMP:19908"/>
        <dbReference type="ChEBI" id="CHEBI:13193"/>
        <dbReference type="ChEBI" id="CHEBI:15378"/>
        <dbReference type="ChEBI" id="CHEBI:17499"/>
        <dbReference type="ChEBI" id="CHEBI:29950"/>
        <dbReference type="ChEBI" id="CHEBI:61963"/>
        <dbReference type="ChEBI" id="CHEBI:90618"/>
        <dbReference type="ChEBI" id="CHEBI:232372"/>
        <dbReference type="ChEBI" id="CHEBI:456215"/>
    </reaction>
</comment>
<comment type="similarity">
    <text evidence="13 19">Belongs to the ThiI family.</text>
</comment>
<dbReference type="RefSeq" id="WP_091266991.1">
    <property type="nucleotide sequence ID" value="NZ_FNFK01000024.1"/>
</dbReference>
<evidence type="ECO:0000313" key="22">
    <source>
        <dbReference type="Proteomes" id="UP000199433"/>
    </source>
</evidence>
<dbReference type="Gene3D" id="3.30.2130.30">
    <property type="match status" value="1"/>
</dbReference>
<evidence type="ECO:0000256" key="10">
    <source>
        <dbReference type="ARBA" id="ARBA00050570"/>
    </source>
</evidence>
<evidence type="ECO:0000256" key="19">
    <source>
        <dbReference type="HAMAP-Rule" id="MF_00021"/>
    </source>
</evidence>
<evidence type="ECO:0000256" key="15">
    <source>
        <dbReference type="ARBA" id="ARBA00071867"/>
    </source>
</evidence>
<keyword evidence="7 19" id="KW-0067">ATP-binding</keyword>
<dbReference type="Pfam" id="PF22025">
    <property type="entry name" value="ThiI_fer"/>
    <property type="match status" value="1"/>
</dbReference>
<dbReference type="GO" id="GO:0052837">
    <property type="term" value="P:thiazole biosynthetic process"/>
    <property type="evidence" value="ECO:0007669"/>
    <property type="project" value="TreeGrafter"/>
</dbReference>
<gene>
    <name evidence="19" type="primary">thiI</name>
    <name evidence="21" type="ORF">SAMN04488098_10243</name>
</gene>
<feature type="binding site" evidence="19">
    <location>
        <position position="287"/>
    </location>
    <ligand>
        <name>ATP</name>
        <dbReference type="ChEBI" id="CHEBI:30616"/>
    </ligand>
</feature>
<dbReference type="NCBIfam" id="TIGR00342">
    <property type="entry name" value="tRNA uracil 4-sulfurtransferase ThiI"/>
    <property type="match status" value="1"/>
</dbReference>
<dbReference type="GO" id="GO:0002937">
    <property type="term" value="P:tRNA 4-thiouridine biosynthesis"/>
    <property type="evidence" value="ECO:0007669"/>
    <property type="project" value="TreeGrafter"/>
</dbReference>
<dbReference type="CDD" id="cd01712">
    <property type="entry name" value="PPase_ThiI"/>
    <property type="match status" value="1"/>
</dbReference>
<accession>A0A1G9B0W0</accession>
<reference evidence="22" key="1">
    <citation type="submission" date="2016-10" db="EMBL/GenBank/DDBJ databases">
        <authorList>
            <person name="Varghese N."/>
            <person name="Submissions S."/>
        </authorList>
    </citation>
    <scope>NUCLEOTIDE SEQUENCE [LARGE SCALE GENOMIC DNA]</scope>
    <source>
        <strain evidence="22">DSM 19181</strain>
    </source>
</reference>
<dbReference type="HAMAP" id="MF_00021">
    <property type="entry name" value="ThiI"/>
    <property type="match status" value="1"/>
</dbReference>
<evidence type="ECO:0000256" key="8">
    <source>
        <dbReference type="ARBA" id="ARBA00022884"/>
    </source>
</evidence>
<feature type="binding site" evidence="19">
    <location>
        <position position="265"/>
    </location>
    <ligand>
        <name>ATP</name>
        <dbReference type="ChEBI" id="CHEBI:30616"/>
    </ligand>
</feature>
<dbReference type="SMART" id="SM00981">
    <property type="entry name" value="THUMP"/>
    <property type="match status" value="1"/>
</dbReference>
<evidence type="ECO:0000256" key="3">
    <source>
        <dbReference type="ARBA" id="ARBA00022490"/>
    </source>
</evidence>
<feature type="binding site" evidence="19">
    <location>
        <begin position="183"/>
        <end position="184"/>
    </location>
    <ligand>
        <name>ATP</name>
        <dbReference type="ChEBI" id="CHEBI:30616"/>
    </ligand>
</feature>
<evidence type="ECO:0000256" key="11">
    <source>
        <dbReference type="ARBA" id="ARBA00052330"/>
    </source>
</evidence>
<dbReference type="Proteomes" id="UP000199433">
    <property type="component" value="Unassembled WGS sequence"/>
</dbReference>
<comment type="catalytic activity">
    <reaction evidence="10 19">
        <text>[ThiI sulfur-carrier protein]-S-sulfanyl-L-cysteine + a uridine in tRNA + 2 reduced [2Fe-2S]-[ferredoxin] + ATP + H(+) = [ThiI sulfur-carrier protein]-L-cysteine + a 4-thiouridine in tRNA + 2 oxidized [2Fe-2S]-[ferredoxin] + AMP + diphosphate</text>
        <dbReference type="Rhea" id="RHEA:24176"/>
        <dbReference type="Rhea" id="RHEA-COMP:10000"/>
        <dbReference type="Rhea" id="RHEA-COMP:10001"/>
        <dbReference type="Rhea" id="RHEA-COMP:13337"/>
        <dbReference type="Rhea" id="RHEA-COMP:13338"/>
        <dbReference type="Rhea" id="RHEA-COMP:13339"/>
        <dbReference type="Rhea" id="RHEA-COMP:13340"/>
        <dbReference type="ChEBI" id="CHEBI:15378"/>
        <dbReference type="ChEBI" id="CHEBI:29950"/>
        <dbReference type="ChEBI" id="CHEBI:30616"/>
        <dbReference type="ChEBI" id="CHEBI:33019"/>
        <dbReference type="ChEBI" id="CHEBI:33737"/>
        <dbReference type="ChEBI" id="CHEBI:33738"/>
        <dbReference type="ChEBI" id="CHEBI:61963"/>
        <dbReference type="ChEBI" id="CHEBI:65315"/>
        <dbReference type="ChEBI" id="CHEBI:136798"/>
        <dbReference type="ChEBI" id="CHEBI:456215"/>
        <dbReference type="EC" id="2.8.1.4"/>
    </reaction>
</comment>
<evidence type="ECO:0000256" key="14">
    <source>
        <dbReference type="ARBA" id="ARBA00066827"/>
    </source>
</evidence>
<dbReference type="GO" id="GO:0005524">
    <property type="term" value="F:ATP binding"/>
    <property type="evidence" value="ECO:0007669"/>
    <property type="project" value="UniProtKB-UniRule"/>
</dbReference>
<evidence type="ECO:0000256" key="13">
    <source>
        <dbReference type="ARBA" id="ARBA00061472"/>
    </source>
</evidence>
<comment type="pathway">
    <text evidence="2 19">Cofactor biosynthesis; thiamine diphosphate biosynthesis.</text>
</comment>
<dbReference type="GO" id="GO:0004810">
    <property type="term" value="F:CCA tRNA nucleotidyltransferase activity"/>
    <property type="evidence" value="ECO:0007669"/>
    <property type="project" value="InterPro"/>
</dbReference>
<dbReference type="Pfam" id="PF02568">
    <property type="entry name" value="ThiI"/>
    <property type="match status" value="1"/>
</dbReference>
<dbReference type="Gene3D" id="3.40.50.620">
    <property type="entry name" value="HUPs"/>
    <property type="match status" value="1"/>
</dbReference>
<comment type="function">
    <text evidence="12 19">Catalyzes the ATP-dependent transfer of a sulfur to tRNA to produce 4-thiouridine in position 8 of tRNAs, which functions as a near-UV photosensor. Also catalyzes the transfer of sulfur to the sulfur carrier protein ThiS, forming ThiS-thiocarboxylate. This is a step in the synthesis of thiazole, in the thiamine biosynthesis pathway. The sulfur is donated as persulfide by IscS.</text>
</comment>
<evidence type="ECO:0000256" key="17">
    <source>
        <dbReference type="ARBA" id="ARBA00077849"/>
    </source>
</evidence>
<evidence type="ECO:0000256" key="2">
    <source>
        <dbReference type="ARBA" id="ARBA00004948"/>
    </source>
</evidence>
<evidence type="ECO:0000256" key="12">
    <source>
        <dbReference type="ARBA" id="ARBA00058382"/>
    </source>
</evidence>
<evidence type="ECO:0000256" key="6">
    <source>
        <dbReference type="ARBA" id="ARBA00022741"/>
    </source>
</evidence>
<dbReference type="UniPathway" id="UPA00060"/>
<evidence type="ECO:0000256" key="18">
    <source>
        <dbReference type="ARBA" id="ARBA00080570"/>
    </source>
</evidence>
<evidence type="ECO:0000256" key="5">
    <source>
        <dbReference type="ARBA" id="ARBA00022679"/>
    </source>
</evidence>
<feature type="binding site" evidence="19">
    <location>
        <begin position="208"/>
        <end position="209"/>
    </location>
    <ligand>
        <name>ATP</name>
        <dbReference type="ChEBI" id="CHEBI:30616"/>
    </ligand>
</feature>
<evidence type="ECO:0000259" key="20">
    <source>
        <dbReference type="PROSITE" id="PS51165"/>
    </source>
</evidence>
<dbReference type="InterPro" id="IPR050102">
    <property type="entry name" value="tRNA_sulfurtransferase_ThiI"/>
</dbReference>
<dbReference type="STRING" id="426701.SAMN04488098_10243"/>
<comment type="subcellular location">
    <subcellularLocation>
        <location evidence="1 19">Cytoplasm</location>
    </subcellularLocation>
</comment>
<keyword evidence="8 19" id="KW-0694">RNA-binding</keyword>
<keyword evidence="6 19" id="KW-0547">Nucleotide-binding</keyword>
<dbReference type="CDD" id="cd11716">
    <property type="entry name" value="THUMP_ThiI"/>
    <property type="match status" value="1"/>
</dbReference>
<dbReference type="OrthoDB" id="9773948at2"/>
<dbReference type="InterPro" id="IPR004114">
    <property type="entry name" value="THUMP_dom"/>
</dbReference>
<feature type="domain" description="THUMP" evidence="20">
    <location>
        <begin position="60"/>
        <end position="165"/>
    </location>
</feature>
<keyword evidence="9 19" id="KW-0784">Thiamine biosynthesis</keyword>
<protein>
    <recommendedName>
        <fullName evidence="15 19">Probable tRNA sulfurtransferase</fullName>
        <ecNumber evidence="14 19">2.8.1.4</ecNumber>
    </recommendedName>
    <alternativeName>
        <fullName evidence="16 19">Sulfur carrier protein ThiS sulfurtransferase</fullName>
    </alternativeName>
    <alternativeName>
        <fullName evidence="17 19">Thiamine biosynthesis protein ThiI</fullName>
    </alternativeName>
    <alternativeName>
        <fullName evidence="18 19">tRNA 4-thiouridine synthase</fullName>
    </alternativeName>
</protein>
<sequence length="405" mass="45442">MQITEILVRYGELSTKGKNRKFFIKKLHRNVRSQLRQFSTVKISSNRDRMHIDLNEEDANAVMTELKDVFGIQSFSPVVKVDKTLDEAKKAVVHLVKEQFRENMTFKIMTRRADHDFEYDTNEMNRLLGAEVEKAVQPVSVKMKNPDVTVRVEVRKDGIFISVDTLSGAGGLPVGISGKGMLMLSGGIDSPVAGYLSMKRGMSIEAVHFHSPPYTSPQALQKAKDLTAKIARYGGDVTFLEVPFTEIQEEIKKVIPEAYSMTITRRMMLRLTDAIREHRNGLAIINGESLGQVASQTLESMTAINEVTNTPVLRPLISMDKNDIIKIAQDIDTFDLAVQPYEDCCTVFAPTRPKTKPRLHKVKELEEELDIDGLMQRAMDGIVDTVIGKHSGSEYSDEAAFDSLF</sequence>
<keyword evidence="3 19" id="KW-0963">Cytoplasm</keyword>
<dbReference type="InterPro" id="IPR020536">
    <property type="entry name" value="ThiI_AANH"/>
</dbReference>
<dbReference type="GO" id="GO:0009229">
    <property type="term" value="P:thiamine diphosphate biosynthetic process"/>
    <property type="evidence" value="ECO:0007669"/>
    <property type="project" value="UniProtKB-UniRule"/>
</dbReference>
<evidence type="ECO:0000313" key="21">
    <source>
        <dbReference type="EMBL" id="SDK33226.1"/>
    </source>
</evidence>
<dbReference type="GO" id="GO:0000049">
    <property type="term" value="F:tRNA binding"/>
    <property type="evidence" value="ECO:0007669"/>
    <property type="project" value="UniProtKB-UniRule"/>
</dbReference>
<dbReference type="GO" id="GO:0009228">
    <property type="term" value="P:thiamine biosynthetic process"/>
    <property type="evidence" value="ECO:0007669"/>
    <property type="project" value="UniProtKB-KW"/>
</dbReference>
<keyword evidence="4 19" id="KW-0820">tRNA-binding</keyword>
<evidence type="ECO:0000256" key="4">
    <source>
        <dbReference type="ARBA" id="ARBA00022555"/>
    </source>
</evidence>
<name>A0A1G9B0W0_9LACT</name>
<feature type="binding site" evidence="19">
    <location>
        <position position="296"/>
    </location>
    <ligand>
        <name>ATP</name>
        <dbReference type="ChEBI" id="CHEBI:30616"/>
    </ligand>
</feature>
<keyword evidence="5 19" id="KW-0808">Transferase</keyword>
<evidence type="ECO:0000256" key="1">
    <source>
        <dbReference type="ARBA" id="ARBA00004496"/>
    </source>
</evidence>
<dbReference type="InterPro" id="IPR014729">
    <property type="entry name" value="Rossmann-like_a/b/a_fold"/>
</dbReference>
<dbReference type="InterPro" id="IPR054173">
    <property type="entry name" value="ThiI_fer"/>
</dbReference>
<dbReference type="SUPFAM" id="SSF52402">
    <property type="entry name" value="Adenine nucleotide alpha hydrolases-like"/>
    <property type="match status" value="1"/>
</dbReference>
<dbReference type="SUPFAM" id="SSF143437">
    <property type="entry name" value="THUMP domain-like"/>
    <property type="match status" value="1"/>
</dbReference>
<dbReference type="InterPro" id="IPR003720">
    <property type="entry name" value="tRNA_STrfase"/>
</dbReference>
<dbReference type="PROSITE" id="PS51165">
    <property type="entry name" value="THUMP"/>
    <property type="match status" value="1"/>
</dbReference>
<dbReference type="PANTHER" id="PTHR43209">
    <property type="entry name" value="TRNA SULFURTRANSFERASE"/>
    <property type="match status" value="1"/>
</dbReference>
<dbReference type="InterPro" id="IPR049962">
    <property type="entry name" value="THUMP_ThiI"/>
</dbReference>
<dbReference type="GO" id="GO:0005829">
    <property type="term" value="C:cytosol"/>
    <property type="evidence" value="ECO:0007669"/>
    <property type="project" value="TreeGrafter"/>
</dbReference>
<dbReference type="InterPro" id="IPR049961">
    <property type="entry name" value="ThiI_N"/>
</dbReference>
<dbReference type="EMBL" id="FNFK01000024">
    <property type="protein sequence ID" value="SDK33226.1"/>
    <property type="molecule type" value="Genomic_DNA"/>
</dbReference>
<dbReference type="Pfam" id="PF02926">
    <property type="entry name" value="THUMP"/>
    <property type="match status" value="1"/>
</dbReference>
<organism evidence="21 22">
    <name type="scientific">Alkalibacterium thalassium</name>
    <dbReference type="NCBI Taxonomy" id="426701"/>
    <lineage>
        <taxon>Bacteria</taxon>
        <taxon>Bacillati</taxon>
        <taxon>Bacillota</taxon>
        <taxon>Bacilli</taxon>
        <taxon>Lactobacillales</taxon>
        <taxon>Carnobacteriaceae</taxon>
        <taxon>Alkalibacterium</taxon>
    </lineage>
</organism>
<evidence type="ECO:0000256" key="16">
    <source>
        <dbReference type="ARBA" id="ARBA00075337"/>
    </source>
</evidence>
<evidence type="ECO:0000256" key="9">
    <source>
        <dbReference type="ARBA" id="ARBA00022977"/>
    </source>
</evidence>
<dbReference type="FunFam" id="3.40.50.620:FF:000053">
    <property type="entry name" value="Probable tRNA sulfurtransferase"/>
    <property type="match status" value="1"/>
</dbReference>
<dbReference type="PANTHER" id="PTHR43209:SF1">
    <property type="entry name" value="TRNA SULFURTRANSFERASE"/>
    <property type="match status" value="1"/>
</dbReference>
<dbReference type="GO" id="GO:0140741">
    <property type="term" value="F:tRNA-uracil-4 sulfurtransferase activity"/>
    <property type="evidence" value="ECO:0007669"/>
    <property type="project" value="UniProtKB-EC"/>
</dbReference>
<dbReference type="EC" id="2.8.1.4" evidence="14 19"/>